<accession>A0A183SMZ5</accession>
<dbReference type="EMBL" id="UYSU01033318">
    <property type="protein sequence ID" value="VDL91978.1"/>
    <property type="molecule type" value="Genomic_DNA"/>
</dbReference>
<keyword evidence="3" id="KW-1185">Reference proteome</keyword>
<dbReference type="WBParaSite" id="SSLN_0000577201-mRNA-1">
    <property type="protein sequence ID" value="SSLN_0000577201-mRNA-1"/>
    <property type="gene ID" value="SSLN_0000577201"/>
</dbReference>
<evidence type="ECO:0000313" key="2">
    <source>
        <dbReference type="EMBL" id="VDL91978.1"/>
    </source>
</evidence>
<protein>
    <submittedName>
        <fullName evidence="4">CUE domain-containing protein</fullName>
    </submittedName>
</protein>
<name>A0A183SMZ5_SCHSO</name>
<dbReference type="OrthoDB" id="6423908at2759"/>
<proteinExistence type="predicted"/>
<gene>
    <name evidence="2" type="ORF">SSLN_LOCUS5593</name>
</gene>
<evidence type="ECO:0000313" key="4">
    <source>
        <dbReference type="WBParaSite" id="SSLN_0000577201-mRNA-1"/>
    </source>
</evidence>
<dbReference type="Proteomes" id="UP000275846">
    <property type="component" value="Unassembled WGS sequence"/>
</dbReference>
<organism evidence="4">
    <name type="scientific">Schistocephalus solidus</name>
    <name type="common">Tapeworm</name>
    <dbReference type="NCBI Taxonomy" id="70667"/>
    <lineage>
        <taxon>Eukaryota</taxon>
        <taxon>Metazoa</taxon>
        <taxon>Spiralia</taxon>
        <taxon>Lophotrochozoa</taxon>
        <taxon>Platyhelminthes</taxon>
        <taxon>Cestoda</taxon>
        <taxon>Eucestoda</taxon>
        <taxon>Diphyllobothriidea</taxon>
        <taxon>Diphyllobothriidae</taxon>
        <taxon>Schistocephalus</taxon>
    </lineage>
</organism>
<reference evidence="4" key="1">
    <citation type="submission" date="2016-06" db="UniProtKB">
        <authorList>
            <consortium name="WormBaseParasite"/>
        </authorList>
    </citation>
    <scope>IDENTIFICATION</scope>
</reference>
<evidence type="ECO:0000256" key="1">
    <source>
        <dbReference type="SAM" id="MobiDB-lite"/>
    </source>
</evidence>
<sequence length="104" mass="11628">MFLERLPTDVQNILESVSEDHSVSRLSEMAKGMLEVQKFRPPSISQLSTSPLSTANENLVAQMVAMTAEMASLKLQLARLTSRRSSSRSPSRRQSHSRPRTTDI</sequence>
<feature type="compositionally biased region" description="Basic residues" evidence="1">
    <location>
        <begin position="81"/>
        <end position="104"/>
    </location>
</feature>
<evidence type="ECO:0000313" key="3">
    <source>
        <dbReference type="Proteomes" id="UP000275846"/>
    </source>
</evidence>
<reference evidence="2 3" key="2">
    <citation type="submission" date="2018-11" db="EMBL/GenBank/DDBJ databases">
        <authorList>
            <consortium name="Pathogen Informatics"/>
        </authorList>
    </citation>
    <scope>NUCLEOTIDE SEQUENCE [LARGE SCALE GENOMIC DNA]</scope>
    <source>
        <strain evidence="2 3">NST_G2</strain>
    </source>
</reference>
<feature type="region of interest" description="Disordered" evidence="1">
    <location>
        <begin position="78"/>
        <end position="104"/>
    </location>
</feature>
<dbReference type="AlphaFoldDB" id="A0A183SMZ5"/>